<dbReference type="Proteomes" id="UP000054481">
    <property type="component" value="Unassembled WGS sequence"/>
</dbReference>
<evidence type="ECO:0000313" key="3">
    <source>
        <dbReference type="Proteomes" id="UP000054481"/>
    </source>
</evidence>
<organism evidence="2 3">
    <name type="scientific">Hirsutella minnesotensis 3608</name>
    <dbReference type="NCBI Taxonomy" id="1043627"/>
    <lineage>
        <taxon>Eukaryota</taxon>
        <taxon>Fungi</taxon>
        <taxon>Dikarya</taxon>
        <taxon>Ascomycota</taxon>
        <taxon>Pezizomycotina</taxon>
        <taxon>Sordariomycetes</taxon>
        <taxon>Hypocreomycetidae</taxon>
        <taxon>Hypocreales</taxon>
        <taxon>Ophiocordycipitaceae</taxon>
        <taxon>Hirsutella</taxon>
    </lineage>
</organism>
<dbReference type="OrthoDB" id="342264at2759"/>
<dbReference type="SUPFAM" id="SSF52113">
    <property type="entry name" value="BRCT domain"/>
    <property type="match status" value="1"/>
</dbReference>
<gene>
    <name evidence="2" type="ORF">HIM_07800</name>
</gene>
<proteinExistence type="predicted"/>
<dbReference type="EMBL" id="KQ030541">
    <property type="protein sequence ID" value="KJZ72856.1"/>
    <property type="molecule type" value="Genomic_DNA"/>
</dbReference>
<evidence type="ECO:0000256" key="1">
    <source>
        <dbReference type="SAM" id="MobiDB-lite"/>
    </source>
</evidence>
<evidence type="ECO:0000313" key="2">
    <source>
        <dbReference type="EMBL" id="KJZ72856.1"/>
    </source>
</evidence>
<dbReference type="Gene3D" id="3.40.50.10190">
    <property type="entry name" value="BRCT domain"/>
    <property type="match status" value="1"/>
</dbReference>
<evidence type="ECO:0008006" key="4">
    <source>
        <dbReference type="Google" id="ProtNLM"/>
    </source>
</evidence>
<dbReference type="InterPro" id="IPR036420">
    <property type="entry name" value="BRCT_dom_sf"/>
</dbReference>
<feature type="region of interest" description="Disordered" evidence="1">
    <location>
        <begin position="311"/>
        <end position="343"/>
    </location>
</feature>
<name>A0A0F7ZHL6_9HYPO</name>
<dbReference type="AlphaFoldDB" id="A0A0F7ZHL6"/>
<dbReference type="CDD" id="cd00027">
    <property type="entry name" value="BRCT"/>
    <property type="match status" value="1"/>
</dbReference>
<protein>
    <recommendedName>
        <fullName evidence="4">BRCT domain-containing protein</fullName>
    </recommendedName>
</protein>
<keyword evidence="3" id="KW-1185">Reference proteome</keyword>
<accession>A0A0F7ZHL6</accession>
<reference evidence="2 3" key="1">
    <citation type="journal article" date="2014" name="Genome Biol. Evol.">
        <title>Comparative genomics and transcriptomics analyses reveal divergent lifestyle features of nematode endoparasitic fungus Hirsutella minnesotensis.</title>
        <authorList>
            <person name="Lai Y."/>
            <person name="Liu K."/>
            <person name="Zhang X."/>
            <person name="Zhang X."/>
            <person name="Li K."/>
            <person name="Wang N."/>
            <person name="Shu C."/>
            <person name="Wu Y."/>
            <person name="Wang C."/>
            <person name="Bushley K.E."/>
            <person name="Xiang M."/>
            <person name="Liu X."/>
        </authorList>
    </citation>
    <scope>NUCLEOTIDE SEQUENCE [LARGE SCALE GENOMIC DNA]</scope>
    <source>
        <strain evidence="2 3">3608</strain>
    </source>
</reference>
<sequence>MPRQIFRDRVIAAAGPLPGQLTVQNLKQWTSLRRGVFTEDFDETVTHLLCTREQFNTKVPRGKAEAMWLDWPCALSLEGHDCAKLTIVGADDGATTVKEALKRGKRFHIVHYDWFEFSTVYEKKQAEAEYSMRSIAAKKLAAQRERARIERGIREGDKFVNTNFYHIYRDRELFPYQVDIVRETESGEPKERFTLCLWESNAKPHLYWFTAKFLKRKGDSRPKYHRWSCCSGKWRREMDHFMHFFRLKTGIEWQDRVLLEKTTPKSFFQYTPPTGGKPVGRRLRFSYDYCREANAQLRGMPTPPVDVPVETEQVGPPTDAKTASPGSWTSDCGADDAADETPACAHDDAPELLRTVEEIEEEMNDLVAANPAQNH</sequence>